<dbReference type="InterPro" id="IPR001079">
    <property type="entry name" value="Galectin_CRD"/>
</dbReference>
<protein>
    <submittedName>
        <fullName evidence="5">Galectin domain-containing protein</fullName>
    </submittedName>
</protein>
<keyword evidence="4" id="KW-1185">Reference proteome</keyword>
<dbReference type="AlphaFoldDB" id="A0A914HL29"/>
<dbReference type="Pfam" id="PF00337">
    <property type="entry name" value="Gal-bind_lectin"/>
    <property type="match status" value="1"/>
</dbReference>
<evidence type="ECO:0000256" key="1">
    <source>
        <dbReference type="ARBA" id="ARBA00022734"/>
    </source>
</evidence>
<organism evidence="4 5">
    <name type="scientific">Globodera rostochiensis</name>
    <name type="common">Golden nematode worm</name>
    <name type="synonym">Heterodera rostochiensis</name>
    <dbReference type="NCBI Taxonomy" id="31243"/>
    <lineage>
        <taxon>Eukaryota</taxon>
        <taxon>Metazoa</taxon>
        <taxon>Ecdysozoa</taxon>
        <taxon>Nematoda</taxon>
        <taxon>Chromadorea</taxon>
        <taxon>Rhabditida</taxon>
        <taxon>Tylenchina</taxon>
        <taxon>Tylenchomorpha</taxon>
        <taxon>Tylenchoidea</taxon>
        <taxon>Heteroderidae</taxon>
        <taxon>Heteroderinae</taxon>
        <taxon>Globodera</taxon>
    </lineage>
</organism>
<dbReference type="SUPFAM" id="SSF49899">
    <property type="entry name" value="Concanavalin A-like lectins/glucanases"/>
    <property type="match status" value="1"/>
</dbReference>
<feature type="signal peptide" evidence="2">
    <location>
        <begin position="1"/>
        <end position="18"/>
    </location>
</feature>
<dbReference type="Proteomes" id="UP000887572">
    <property type="component" value="Unplaced"/>
</dbReference>
<evidence type="ECO:0000313" key="5">
    <source>
        <dbReference type="WBParaSite" id="Gr19_v10_g2315.t1"/>
    </source>
</evidence>
<dbReference type="GO" id="GO:0030246">
    <property type="term" value="F:carbohydrate binding"/>
    <property type="evidence" value="ECO:0007669"/>
    <property type="project" value="UniProtKB-KW"/>
</dbReference>
<accession>A0A914HL29</accession>
<dbReference type="PROSITE" id="PS51304">
    <property type="entry name" value="GALECTIN"/>
    <property type="match status" value="1"/>
</dbReference>
<feature type="chain" id="PRO_5036719442" evidence="2">
    <location>
        <begin position="19"/>
        <end position="766"/>
    </location>
</feature>
<reference evidence="5" key="1">
    <citation type="submission" date="2022-11" db="UniProtKB">
        <authorList>
            <consortium name="WormBaseParasite"/>
        </authorList>
    </citation>
    <scope>IDENTIFICATION</scope>
</reference>
<name>A0A914HL29_GLORO</name>
<dbReference type="InterPro" id="IPR013320">
    <property type="entry name" value="ConA-like_dom_sf"/>
</dbReference>
<dbReference type="WBParaSite" id="Gr19_v10_g2315.t1">
    <property type="protein sequence ID" value="Gr19_v10_g2315.t1"/>
    <property type="gene ID" value="Gr19_v10_g2315"/>
</dbReference>
<keyword evidence="2" id="KW-0732">Signal</keyword>
<sequence length="766" mass="88001">MLIPKIAIIFVVFCSSSCQKVSNLFNTVILSEEKNQFETDYDALDQCHAKTMGQTIHSFSFNFQIVGNCKKGMLICYPGTLEAKATNFNYGMAAGIQFRVENKRGNSVAAKCAEKHRLVCQSNNEKFCTHDLGWHGIRVSRPINYRQVIRVEMSITDKSYEFNLLRRNAEFRIVLGNQHNLWTNVTDEFGQRIELSHDDDKLRDAFLTQKAEKGAKLSNYVGLWMLGLDVLPMLSRRKLQLHAYRDCACEMHAWFLHPYETPKIPGNASFAPTIPKKCAITMDDAEFKLKASAKIGDTIQIKFRLNKNANFVLFHLKDKNKHLMFCMNFTDEHIALNSTAKGSNVTVPIERNRTISLAQNRDKYLSIAFVVHPYFFELIVINETFASYFPSPTDWWKVAGQTEGIQVVTLTGDVYSGYADAQIANIKNTNKNGPAFVMRKFCRLNASLNAGDQVIFRGQSNANARYIEFHLLQNTHVVNDYIGTALLIIQLNFTVDGQKVFLEDKYQHWSDDENQNVMLHYNGANRKEIYVLQRGSPFELRFILNSNDTAKTELLTPINMTINVTLFTDSNKQPEANLGIYGFKNEYPIDYIGASGDLTLFAEPEVKRFGKRVERVSVLTLDPLLAVGDSILVEGFLVKNSRKLRICLLRDTFEPETENISIPLQITFEFKKKYNEGVMVVYSERRDKNFKQNFLSPIFAGEEFNLEIRAHYGHYAIHTHGAFVFNLAYELLRPWATNRLRVGRHGWVSRRKKSARRYAIMRYRIF</sequence>
<evidence type="ECO:0000259" key="3">
    <source>
        <dbReference type="PROSITE" id="PS51304"/>
    </source>
</evidence>
<feature type="domain" description="Galectin" evidence="3">
    <location>
        <begin position="617"/>
        <end position="766"/>
    </location>
</feature>
<evidence type="ECO:0000313" key="4">
    <source>
        <dbReference type="Proteomes" id="UP000887572"/>
    </source>
</evidence>
<evidence type="ECO:0000256" key="2">
    <source>
        <dbReference type="SAM" id="SignalP"/>
    </source>
</evidence>
<dbReference type="Gene3D" id="2.60.120.200">
    <property type="match status" value="1"/>
</dbReference>
<keyword evidence="1" id="KW-0430">Lectin</keyword>
<proteinExistence type="predicted"/>